<feature type="transmembrane region" description="Helical" evidence="2">
    <location>
        <begin position="278"/>
        <end position="302"/>
    </location>
</feature>
<keyword evidence="2" id="KW-1133">Transmembrane helix</keyword>
<dbReference type="OrthoDB" id="3235960at2759"/>
<comment type="caution">
    <text evidence="4">The sequence shown here is derived from an EMBL/GenBank/DDBJ whole genome shotgun (WGS) entry which is preliminary data.</text>
</comment>
<name>A0A8S0W8Y0_CYCAE</name>
<accession>A0A8S0W8Y0</accession>
<evidence type="ECO:0000259" key="3">
    <source>
        <dbReference type="Pfam" id="PF20153"/>
    </source>
</evidence>
<reference evidence="4 5" key="1">
    <citation type="submission" date="2020-01" db="EMBL/GenBank/DDBJ databases">
        <authorList>
            <person name="Gupta K D."/>
        </authorList>
    </citation>
    <scope>NUCLEOTIDE SEQUENCE [LARGE SCALE GENOMIC DNA]</scope>
</reference>
<evidence type="ECO:0000313" key="4">
    <source>
        <dbReference type="EMBL" id="CAA7267208.1"/>
    </source>
</evidence>
<feature type="transmembrane region" description="Helical" evidence="2">
    <location>
        <begin position="251"/>
        <end position="272"/>
    </location>
</feature>
<protein>
    <recommendedName>
        <fullName evidence="3">DUF6535 domain-containing protein</fullName>
    </recommendedName>
</protein>
<feature type="compositionally biased region" description="Basic and acidic residues" evidence="1">
    <location>
        <begin position="44"/>
        <end position="54"/>
    </location>
</feature>
<dbReference type="Proteomes" id="UP000467700">
    <property type="component" value="Unassembled WGS sequence"/>
</dbReference>
<evidence type="ECO:0000256" key="1">
    <source>
        <dbReference type="SAM" id="MobiDB-lite"/>
    </source>
</evidence>
<dbReference type="Pfam" id="PF20153">
    <property type="entry name" value="DUF6535"/>
    <property type="match status" value="1"/>
</dbReference>
<organism evidence="4 5">
    <name type="scientific">Cyclocybe aegerita</name>
    <name type="common">Black poplar mushroom</name>
    <name type="synonym">Agrocybe aegerita</name>
    <dbReference type="NCBI Taxonomy" id="1973307"/>
    <lineage>
        <taxon>Eukaryota</taxon>
        <taxon>Fungi</taxon>
        <taxon>Dikarya</taxon>
        <taxon>Basidiomycota</taxon>
        <taxon>Agaricomycotina</taxon>
        <taxon>Agaricomycetes</taxon>
        <taxon>Agaricomycetidae</taxon>
        <taxon>Agaricales</taxon>
        <taxon>Agaricineae</taxon>
        <taxon>Bolbitiaceae</taxon>
        <taxon>Cyclocybe</taxon>
    </lineage>
</organism>
<evidence type="ECO:0000256" key="2">
    <source>
        <dbReference type="SAM" id="Phobius"/>
    </source>
</evidence>
<feature type="domain" description="DUF6535" evidence="3">
    <location>
        <begin position="95"/>
        <end position="273"/>
    </location>
</feature>
<sequence>MGVCIPNIPSIRSVFHPTSQVEKFASTLRAEALVEMIAIPSQHDREDLRTEHHGPARNPQRHGSYDSKIHLPPDFKPWLTGDPYHHYIPKKEDPWQECFKLVLKFDDEMCRGWREEIDTLLVFAGLFSAAVTAFTVESYRWLQEDAGDIQVQLLQRISSQVGSLQSNQSQPALSDTSLSTFLPEPSSVRINVCWFTSLTLSLTAVLVGILCKQWLREYQRYEGLSAQDALPVRQLRYEGLLGWHVPKILSALPLLLQAALVLFLSGLLDLLWTMNTQVASVVTAVVGITMVFFMATTIIPCIQHLAHLSRVWTVGGREPGPQCAFKSPQAWAFHLLITEVFSLYSSIKRSLFYGTAANYLQAQLDSWHSDDANWLTYDQRWRIHGRFIERGINWFDKTFARGNSNVDAINNVYHCLESLEPHVSAACVSQIIDENWDPLVPLVGLVQPALENFQMQPMAEDVPEAFSNDMILSSYLVVHHKADNRIAFRCMEQCARMLNSPALNTEFTAIILEVLKVVTSPTSTSPSDLLVTQLLTAFKRLFASNLLSIDEVPTFWSVVLRMAKQNELPAGRSPLPLTSVRALLKHVERWLARVVDSPHLTIADKQYIVTRCSIGISSIRGMLNPPPEDNQPDVGEDDSDLDEQTFSLFQEVLDRMLTSLGGSYSTLKPWVGSENWGRATPGLY</sequence>
<feature type="region of interest" description="Disordered" evidence="1">
    <location>
        <begin position="44"/>
        <end position="66"/>
    </location>
</feature>
<dbReference type="AlphaFoldDB" id="A0A8S0W8Y0"/>
<keyword evidence="5" id="KW-1185">Reference proteome</keyword>
<gene>
    <name evidence="4" type="ORF">AAE3_LOCUS9515</name>
</gene>
<feature type="compositionally biased region" description="Acidic residues" evidence="1">
    <location>
        <begin position="630"/>
        <end position="640"/>
    </location>
</feature>
<evidence type="ECO:0000313" key="5">
    <source>
        <dbReference type="Proteomes" id="UP000467700"/>
    </source>
</evidence>
<feature type="region of interest" description="Disordered" evidence="1">
    <location>
        <begin position="620"/>
        <end position="640"/>
    </location>
</feature>
<keyword evidence="2" id="KW-0472">Membrane</keyword>
<dbReference type="EMBL" id="CACVBS010000058">
    <property type="protein sequence ID" value="CAA7267208.1"/>
    <property type="molecule type" value="Genomic_DNA"/>
</dbReference>
<dbReference type="InterPro" id="IPR045338">
    <property type="entry name" value="DUF6535"/>
</dbReference>
<proteinExistence type="predicted"/>
<keyword evidence="2" id="KW-0812">Transmembrane</keyword>